<keyword evidence="2" id="KW-1185">Reference proteome</keyword>
<dbReference type="AlphaFoldDB" id="A0A243W5S1"/>
<sequence>MELHYASHTLEANTPAALPTMRDLAELVRDHLPGPLVQLVPLPELERRCEEINLTMPRFREETPLVLRYERTRRQKLTNPQPSLAS</sequence>
<dbReference type="OrthoDB" id="887125at2"/>
<reference evidence="1 2" key="1">
    <citation type="submission" date="2017-01" db="EMBL/GenBank/DDBJ databases">
        <title>A new Hymenobacter.</title>
        <authorList>
            <person name="Liang Y."/>
            <person name="Feng F."/>
        </authorList>
    </citation>
    <scope>NUCLEOTIDE SEQUENCE [LARGE SCALE GENOMIC DNA]</scope>
    <source>
        <strain evidence="1">MIMBbqt21</strain>
    </source>
</reference>
<comment type="caution">
    <text evidence="1">The sequence shown here is derived from an EMBL/GenBank/DDBJ whole genome shotgun (WGS) entry which is preliminary data.</text>
</comment>
<evidence type="ECO:0000313" key="2">
    <source>
        <dbReference type="Proteomes" id="UP000194873"/>
    </source>
</evidence>
<dbReference type="Proteomes" id="UP000194873">
    <property type="component" value="Unassembled WGS sequence"/>
</dbReference>
<name>A0A243W5S1_9BACT</name>
<proteinExistence type="predicted"/>
<accession>A0A243W5S1</accession>
<gene>
    <name evidence="1" type="ORF">BXP70_27780</name>
</gene>
<dbReference type="RefSeq" id="WP_143436742.1">
    <property type="nucleotide sequence ID" value="NZ_MTSE01000048.1"/>
</dbReference>
<protein>
    <submittedName>
        <fullName evidence="1">Uncharacterized protein</fullName>
    </submittedName>
</protein>
<evidence type="ECO:0000313" key="1">
    <source>
        <dbReference type="EMBL" id="OUJ68600.1"/>
    </source>
</evidence>
<dbReference type="EMBL" id="MTSE01000048">
    <property type="protein sequence ID" value="OUJ68600.1"/>
    <property type="molecule type" value="Genomic_DNA"/>
</dbReference>
<organism evidence="1 2">
    <name type="scientific">Hymenobacter crusticola</name>
    <dbReference type="NCBI Taxonomy" id="1770526"/>
    <lineage>
        <taxon>Bacteria</taxon>
        <taxon>Pseudomonadati</taxon>
        <taxon>Bacteroidota</taxon>
        <taxon>Cytophagia</taxon>
        <taxon>Cytophagales</taxon>
        <taxon>Hymenobacteraceae</taxon>
        <taxon>Hymenobacter</taxon>
    </lineage>
</organism>